<dbReference type="Proteomes" id="UP001597079">
    <property type="component" value="Unassembled WGS sequence"/>
</dbReference>
<keyword evidence="1" id="KW-0812">Transmembrane</keyword>
<proteinExistence type="predicted"/>
<evidence type="ECO:0000313" key="2">
    <source>
        <dbReference type="EMBL" id="MFD1674516.1"/>
    </source>
</evidence>
<accession>A0ABW4JDP0</accession>
<keyword evidence="1" id="KW-0472">Membrane</keyword>
<keyword evidence="1" id="KW-1133">Transmembrane helix</keyword>
<evidence type="ECO:0008006" key="4">
    <source>
        <dbReference type="Google" id="ProtNLM"/>
    </source>
</evidence>
<dbReference type="RefSeq" id="WP_377942382.1">
    <property type="nucleotide sequence ID" value="NZ_JBHUCX010000020.1"/>
</dbReference>
<evidence type="ECO:0000256" key="1">
    <source>
        <dbReference type="SAM" id="Phobius"/>
    </source>
</evidence>
<keyword evidence="3" id="KW-1185">Reference proteome</keyword>
<dbReference type="EMBL" id="JBHUCX010000020">
    <property type="protein sequence ID" value="MFD1674516.1"/>
    <property type="molecule type" value="Genomic_DNA"/>
</dbReference>
<organism evidence="2 3">
    <name type="scientific">Alicyclobacillus fodiniaquatilis</name>
    <dbReference type="NCBI Taxonomy" id="1661150"/>
    <lineage>
        <taxon>Bacteria</taxon>
        <taxon>Bacillati</taxon>
        <taxon>Bacillota</taxon>
        <taxon>Bacilli</taxon>
        <taxon>Bacillales</taxon>
        <taxon>Alicyclobacillaceae</taxon>
        <taxon>Alicyclobacillus</taxon>
    </lineage>
</organism>
<feature type="transmembrane region" description="Helical" evidence="1">
    <location>
        <begin position="6"/>
        <end position="26"/>
    </location>
</feature>
<gene>
    <name evidence="2" type="ORF">ACFSB2_07325</name>
</gene>
<sequence length="76" mass="8935">MWCGHGFWFFPFGLFFFVPFLVFIVIRFCIFRNFNRSCAGPIWRDGAEAEAILKRRLASGDIGEAEYNKLKDLLKH</sequence>
<name>A0ABW4JDP0_9BACL</name>
<comment type="caution">
    <text evidence="2">The sequence shown here is derived from an EMBL/GenBank/DDBJ whole genome shotgun (WGS) entry which is preliminary data.</text>
</comment>
<reference evidence="3" key="1">
    <citation type="journal article" date="2019" name="Int. J. Syst. Evol. Microbiol.">
        <title>The Global Catalogue of Microorganisms (GCM) 10K type strain sequencing project: providing services to taxonomists for standard genome sequencing and annotation.</title>
        <authorList>
            <consortium name="The Broad Institute Genomics Platform"/>
            <consortium name="The Broad Institute Genome Sequencing Center for Infectious Disease"/>
            <person name="Wu L."/>
            <person name="Ma J."/>
        </authorList>
    </citation>
    <scope>NUCLEOTIDE SEQUENCE [LARGE SCALE GENOMIC DNA]</scope>
    <source>
        <strain evidence="3">CGMCC 1.12286</strain>
    </source>
</reference>
<protein>
    <recommendedName>
        <fullName evidence="4">SHOCT domain-containing protein</fullName>
    </recommendedName>
</protein>
<evidence type="ECO:0000313" key="3">
    <source>
        <dbReference type="Proteomes" id="UP001597079"/>
    </source>
</evidence>